<sequence length="490" mass="52493">MGSKGRMPPPHLRQPLPGPGMVHPDAFGPGMRPPPGAFPPFDMLPPPEVMEQKLHAQHGEMQKLAAENQRLAATHGTLRQELAAAQHELQILHAQIGAVKSEREQQMRGLLDKIGKLQAELQAAEPIKSELQQARADAQSLVVARQELVSKAQKLNQDLQRAHMDVQQIPALMSELESLRQEYQHCRVTYDSERKLYGDHLESLKVMEKNYMTMAGEVEKLRAELTKTANIDRRTGVPYGSTGYKETEVSGHYPGGQNTYEDGYAQGRASVPGSGTTVAKAGDAPTLAAASAQSGPTPPRAGYDPPKGPAYEPPKATGYDAQRGANYETQQGHGYDPQRGPSYDARSGPHYDGQRGYSYDAQRTAGYDGMRAAAGYDPQGGFGGYDLQRGPGYDAQMQRGSAYDPARSGGYDSAARGGVNQQGQLAPPNNAPYGYDARSVGYGGAVNSQGQVAAPPNNAPYGSATPPSRALSGGYEAAPLPPRGGNPVHR</sequence>
<organism evidence="1 2">
    <name type="scientific">Vaccinium darrowii</name>
    <dbReference type="NCBI Taxonomy" id="229202"/>
    <lineage>
        <taxon>Eukaryota</taxon>
        <taxon>Viridiplantae</taxon>
        <taxon>Streptophyta</taxon>
        <taxon>Embryophyta</taxon>
        <taxon>Tracheophyta</taxon>
        <taxon>Spermatophyta</taxon>
        <taxon>Magnoliopsida</taxon>
        <taxon>eudicotyledons</taxon>
        <taxon>Gunneridae</taxon>
        <taxon>Pentapetalae</taxon>
        <taxon>asterids</taxon>
        <taxon>Ericales</taxon>
        <taxon>Ericaceae</taxon>
        <taxon>Vaccinioideae</taxon>
        <taxon>Vaccinieae</taxon>
        <taxon>Vaccinium</taxon>
    </lineage>
</organism>
<keyword evidence="2" id="KW-1185">Reference proteome</keyword>
<accession>A0ACB7Y247</accession>
<proteinExistence type="predicted"/>
<evidence type="ECO:0000313" key="1">
    <source>
        <dbReference type="EMBL" id="KAH7847244.1"/>
    </source>
</evidence>
<comment type="caution">
    <text evidence="1">The sequence shown here is derived from an EMBL/GenBank/DDBJ whole genome shotgun (WGS) entry which is preliminary data.</text>
</comment>
<reference evidence="1 2" key="1">
    <citation type="journal article" date="2021" name="Hortic Res">
        <title>High-quality reference genome and annotation aids understanding of berry development for evergreen blueberry (Vaccinium darrowii).</title>
        <authorList>
            <person name="Yu J."/>
            <person name="Hulse-Kemp A.M."/>
            <person name="Babiker E."/>
            <person name="Staton M."/>
        </authorList>
    </citation>
    <scope>NUCLEOTIDE SEQUENCE [LARGE SCALE GENOMIC DNA]</scope>
    <source>
        <strain evidence="2">cv. NJ 8807/NJ 8810</strain>
        <tissue evidence="1">Young leaf</tissue>
    </source>
</reference>
<gene>
    <name evidence="1" type="ORF">Vadar_023667</name>
</gene>
<protein>
    <submittedName>
        <fullName evidence="1">Uncharacterized protein</fullName>
    </submittedName>
</protein>
<evidence type="ECO:0000313" key="2">
    <source>
        <dbReference type="Proteomes" id="UP000828048"/>
    </source>
</evidence>
<dbReference type="Proteomes" id="UP000828048">
    <property type="component" value="Chromosome 5"/>
</dbReference>
<name>A0ACB7Y247_9ERIC</name>
<dbReference type="EMBL" id="CM037155">
    <property type="protein sequence ID" value="KAH7847244.1"/>
    <property type="molecule type" value="Genomic_DNA"/>
</dbReference>